<keyword evidence="3" id="KW-1185">Reference proteome</keyword>
<dbReference type="OrthoDB" id="2157641at2759"/>
<feature type="non-terminal residue" evidence="2">
    <location>
        <position position="343"/>
    </location>
</feature>
<proteinExistence type="predicted"/>
<sequence length="343" mass="39396">MTECESAKILGGKFYKLDGFVKADIAELLGKEGRYWQTVAVEFFKHFDFTNKTLDSALRILFERIGKIDETKNKKLLLRRFGLRYLQYDKTFISDIVLSKLTFTLIALNDNLHGSNKQISCDEFTKCVVAGLYDGEDFAPDVLKKLYESIRKESLYSKCGGCHETAERVSEVRKASQTNDLCSVSNQDLSDSASSYQNVYFDIDDPVKYLKSKLKFELGIKFYNCKSSACMSTNYDYYNVDCIEFAIESNLDQANTGEVLEMSQIDYSYFRSNETNFFNEAIALRNLTPDMIEEYKTQEVIANLELISSYDFLSYCDMDIDGIIDEYLTDLSDTSYENDNQAM</sequence>
<dbReference type="AlphaFoldDB" id="A0A3S3REJ0"/>
<dbReference type="SMART" id="SM00222">
    <property type="entry name" value="Sec7"/>
    <property type="match status" value="1"/>
</dbReference>
<dbReference type="InterPro" id="IPR035999">
    <property type="entry name" value="Sec7_dom_sf"/>
</dbReference>
<feature type="domain" description="SEC7" evidence="1">
    <location>
        <begin position="14"/>
        <end position="153"/>
    </location>
</feature>
<evidence type="ECO:0000259" key="1">
    <source>
        <dbReference type="PROSITE" id="PS50190"/>
    </source>
</evidence>
<dbReference type="GO" id="GO:0032012">
    <property type="term" value="P:regulation of ARF protein signal transduction"/>
    <property type="evidence" value="ECO:0007669"/>
    <property type="project" value="InterPro"/>
</dbReference>
<dbReference type="EMBL" id="NCKU01020125">
    <property type="protein sequence ID" value="RWR98637.1"/>
    <property type="molecule type" value="Genomic_DNA"/>
</dbReference>
<dbReference type="STRING" id="1965070.A0A3S3REJ0"/>
<dbReference type="InterPro" id="IPR023394">
    <property type="entry name" value="Sec7_C_sf"/>
</dbReference>
<accession>A0A3S3REJ0</accession>
<name>A0A3S3REJ0_9ACAR</name>
<protein>
    <recommendedName>
        <fullName evidence="1">SEC7 domain-containing protein</fullName>
    </recommendedName>
</protein>
<dbReference type="InterPro" id="IPR000904">
    <property type="entry name" value="Sec7_dom"/>
</dbReference>
<dbReference type="GO" id="GO:0005085">
    <property type="term" value="F:guanyl-nucleotide exchange factor activity"/>
    <property type="evidence" value="ECO:0007669"/>
    <property type="project" value="InterPro"/>
</dbReference>
<dbReference type="PROSITE" id="PS50190">
    <property type="entry name" value="SEC7"/>
    <property type="match status" value="1"/>
</dbReference>
<dbReference type="Pfam" id="PF01369">
    <property type="entry name" value="Sec7"/>
    <property type="match status" value="1"/>
</dbReference>
<comment type="caution">
    <text evidence="2">The sequence shown here is derived from an EMBL/GenBank/DDBJ whole genome shotgun (WGS) entry which is preliminary data.</text>
</comment>
<dbReference type="Gene3D" id="1.10.1000.11">
    <property type="entry name" value="Arf Nucleotide-binding Site Opener,domain 2"/>
    <property type="match status" value="1"/>
</dbReference>
<reference evidence="2 3" key="1">
    <citation type="journal article" date="2018" name="Gigascience">
        <title>Genomes of trombidid mites reveal novel predicted allergens and laterally-transferred genes associated with secondary metabolism.</title>
        <authorList>
            <person name="Dong X."/>
            <person name="Chaisiri K."/>
            <person name="Xia D."/>
            <person name="Armstrong S.D."/>
            <person name="Fang Y."/>
            <person name="Donnelly M.J."/>
            <person name="Kadowaki T."/>
            <person name="McGarry J.W."/>
            <person name="Darby A.C."/>
            <person name="Makepeace B.L."/>
        </authorList>
    </citation>
    <scope>NUCLEOTIDE SEQUENCE [LARGE SCALE GENOMIC DNA]</scope>
    <source>
        <strain evidence="2">UoL-WK</strain>
    </source>
</reference>
<dbReference type="PANTHER" id="PTHR10663:SF376">
    <property type="entry name" value="PH AND SEC7 DOMAIN-CONTAINING PROTEIN"/>
    <property type="match status" value="1"/>
</dbReference>
<gene>
    <name evidence="2" type="ORF">B4U79_17139</name>
</gene>
<evidence type="ECO:0000313" key="2">
    <source>
        <dbReference type="EMBL" id="RWR98637.1"/>
    </source>
</evidence>
<dbReference type="PANTHER" id="PTHR10663">
    <property type="entry name" value="GUANYL-NUCLEOTIDE EXCHANGE FACTOR"/>
    <property type="match status" value="1"/>
</dbReference>
<evidence type="ECO:0000313" key="3">
    <source>
        <dbReference type="Proteomes" id="UP000285301"/>
    </source>
</evidence>
<dbReference type="Proteomes" id="UP000285301">
    <property type="component" value="Unassembled WGS sequence"/>
</dbReference>
<organism evidence="2 3">
    <name type="scientific">Dinothrombium tinctorium</name>
    <dbReference type="NCBI Taxonomy" id="1965070"/>
    <lineage>
        <taxon>Eukaryota</taxon>
        <taxon>Metazoa</taxon>
        <taxon>Ecdysozoa</taxon>
        <taxon>Arthropoda</taxon>
        <taxon>Chelicerata</taxon>
        <taxon>Arachnida</taxon>
        <taxon>Acari</taxon>
        <taxon>Acariformes</taxon>
        <taxon>Trombidiformes</taxon>
        <taxon>Prostigmata</taxon>
        <taxon>Anystina</taxon>
        <taxon>Parasitengona</taxon>
        <taxon>Trombidioidea</taxon>
        <taxon>Trombidiidae</taxon>
        <taxon>Dinothrombium</taxon>
    </lineage>
</organism>
<dbReference type="SUPFAM" id="SSF48425">
    <property type="entry name" value="Sec7 domain"/>
    <property type="match status" value="1"/>
</dbReference>